<reference evidence="1 2" key="1">
    <citation type="submission" date="2020-05" db="EMBL/GenBank/DDBJ databases">
        <title>Vigna angularis (adzuki bean) Var. LongXiaoDou No. 4 denovo assembly.</title>
        <authorList>
            <person name="Xiang H."/>
        </authorList>
    </citation>
    <scope>NUCLEOTIDE SEQUENCE [LARGE SCALE GENOMIC DNA]</scope>
    <source>
        <tissue evidence="1">Leaf</tissue>
    </source>
</reference>
<dbReference type="AlphaFoldDB" id="A0A8T0JW38"/>
<sequence length="51" mass="5628">MKGQKSNLVNDTLKKCAPSMNADGDKFVNFEEFKTITTTSKYRGAINASIN</sequence>
<dbReference type="EMBL" id="JABFOF010000008">
    <property type="protein sequence ID" value="KAG2384879.1"/>
    <property type="molecule type" value="Genomic_DNA"/>
</dbReference>
<accession>A0A8T0JW38</accession>
<organism evidence="1 2">
    <name type="scientific">Phaseolus angularis</name>
    <name type="common">Azuki bean</name>
    <name type="synonym">Vigna angularis</name>
    <dbReference type="NCBI Taxonomy" id="3914"/>
    <lineage>
        <taxon>Eukaryota</taxon>
        <taxon>Viridiplantae</taxon>
        <taxon>Streptophyta</taxon>
        <taxon>Embryophyta</taxon>
        <taxon>Tracheophyta</taxon>
        <taxon>Spermatophyta</taxon>
        <taxon>Magnoliopsida</taxon>
        <taxon>eudicotyledons</taxon>
        <taxon>Gunneridae</taxon>
        <taxon>Pentapetalae</taxon>
        <taxon>rosids</taxon>
        <taxon>fabids</taxon>
        <taxon>Fabales</taxon>
        <taxon>Fabaceae</taxon>
        <taxon>Papilionoideae</taxon>
        <taxon>50 kb inversion clade</taxon>
        <taxon>NPAAA clade</taxon>
        <taxon>indigoferoid/millettioid clade</taxon>
        <taxon>Phaseoleae</taxon>
        <taxon>Vigna</taxon>
    </lineage>
</organism>
<comment type="caution">
    <text evidence="1">The sequence shown here is derived from an EMBL/GenBank/DDBJ whole genome shotgun (WGS) entry which is preliminary data.</text>
</comment>
<proteinExistence type="predicted"/>
<name>A0A8T0JW38_PHAAN</name>
<evidence type="ECO:0008006" key="3">
    <source>
        <dbReference type="Google" id="ProtNLM"/>
    </source>
</evidence>
<evidence type="ECO:0000313" key="2">
    <source>
        <dbReference type="Proteomes" id="UP000743370"/>
    </source>
</evidence>
<gene>
    <name evidence="1" type="ORF">HKW66_Vig0119710</name>
</gene>
<evidence type="ECO:0000313" key="1">
    <source>
        <dbReference type="EMBL" id="KAG2384879.1"/>
    </source>
</evidence>
<protein>
    <recommendedName>
        <fullName evidence="3">EF-hand domain-containing protein</fullName>
    </recommendedName>
</protein>
<dbReference type="Proteomes" id="UP000743370">
    <property type="component" value="Unassembled WGS sequence"/>
</dbReference>